<gene>
    <name evidence="1" type="ORF">RU08_05290</name>
</gene>
<evidence type="ECO:0000313" key="1">
    <source>
        <dbReference type="EMBL" id="KIQ04359.1"/>
    </source>
</evidence>
<dbReference type="AlphaFoldDB" id="A0A0D0KWL3"/>
<reference evidence="1 2" key="1">
    <citation type="submission" date="2014-12" db="EMBL/GenBank/DDBJ databases">
        <title>16Stimator: statistical estimation of ribosomal gene copy numbers from draft genome assemblies.</title>
        <authorList>
            <person name="Perisin M.A."/>
            <person name="Vetter M."/>
            <person name="Gilbert J.A."/>
            <person name="Bergelson J."/>
        </authorList>
    </citation>
    <scope>NUCLEOTIDE SEQUENCE [LARGE SCALE GENOMIC DNA]</scope>
    <source>
        <strain evidence="1 2">MEJ086</strain>
    </source>
</reference>
<comment type="caution">
    <text evidence="1">The sequence shown here is derived from an EMBL/GenBank/DDBJ whole genome shotgun (WGS) entry which is preliminary data.</text>
</comment>
<evidence type="ECO:0008006" key="3">
    <source>
        <dbReference type="Google" id="ProtNLM"/>
    </source>
</evidence>
<proteinExistence type="predicted"/>
<dbReference type="Proteomes" id="UP000032068">
    <property type="component" value="Unassembled WGS sequence"/>
</dbReference>
<evidence type="ECO:0000313" key="2">
    <source>
        <dbReference type="Proteomes" id="UP000032068"/>
    </source>
</evidence>
<accession>A0A0D0KWL3</accession>
<organism evidence="1 2">
    <name type="scientific">Pseudomonas fulva</name>
    <dbReference type="NCBI Taxonomy" id="47880"/>
    <lineage>
        <taxon>Bacteria</taxon>
        <taxon>Pseudomonadati</taxon>
        <taxon>Pseudomonadota</taxon>
        <taxon>Gammaproteobacteria</taxon>
        <taxon>Pseudomonadales</taxon>
        <taxon>Pseudomonadaceae</taxon>
        <taxon>Pseudomonas</taxon>
    </lineage>
</organism>
<sequence length="246" mass="27391">MFNDEQFPSGLLQGTRPVLKYAAACILAVMPLCSATAGEEEIKGERQYRQAVEMLEPLDGMVMAMFNASRAGSPPEELDERAAAISRLVAPAGEMLQEASRFDHPIAQYRLALLHMSLMQGTEDTCTLLNESADHGFAPAAVLLAVECVPFETTARHMAQLKKAPTEITRYTAYYPQPTVDLRCIPKRDEGLLLQLGQKEDYLAEIYKLLAERSGRNTPERTQYLKQAVAANGCIYAARRLERRRP</sequence>
<dbReference type="RefSeq" id="WP_042552767.1">
    <property type="nucleotide sequence ID" value="NZ_JXQW01000008.1"/>
</dbReference>
<protein>
    <recommendedName>
        <fullName evidence="3">Sel1 repeat family protein</fullName>
    </recommendedName>
</protein>
<name>A0A0D0KWL3_9PSED</name>
<dbReference type="OrthoDB" id="6949568at2"/>
<dbReference type="EMBL" id="JXQW01000008">
    <property type="protein sequence ID" value="KIQ04359.1"/>
    <property type="molecule type" value="Genomic_DNA"/>
</dbReference>